<reference evidence="1 2" key="1">
    <citation type="submission" date="2017-03" db="EMBL/GenBank/DDBJ databases">
        <title>Genome sequence of Clostridium thermoalcaliphilum DSM 7309.</title>
        <authorList>
            <person name="Poehlein A."/>
            <person name="Daniel R."/>
        </authorList>
    </citation>
    <scope>NUCLEOTIDE SEQUENCE [LARGE SCALE GENOMIC DNA]</scope>
    <source>
        <strain evidence="1 2">DSM 7309</strain>
    </source>
</reference>
<accession>A0A1V4I7L6</accession>
<comment type="caution">
    <text evidence="1">The sequence shown here is derived from an EMBL/GenBank/DDBJ whole genome shotgun (WGS) entry which is preliminary data.</text>
</comment>
<evidence type="ECO:0000313" key="2">
    <source>
        <dbReference type="Proteomes" id="UP000190140"/>
    </source>
</evidence>
<evidence type="ECO:0000313" key="1">
    <source>
        <dbReference type="EMBL" id="OPJ55605.1"/>
    </source>
</evidence>
<organism evidence="1 2">
    <name type="scientific">Alkalithermobacter paradoxus</name>
    <dbReference type="NCBI Taxonomy" id="29349"/>
    <lineage>
        <taxon>Bacteria</taxon>
        <taxon>Bacillati</taxon>
        <taxon>Bacillota</taxon>
        <taxon>Clostridia</taxon>
        <taxon>Peptostreptococcales</taxon>
        <taxon>Tepidibacteraceae</taxon>
        <taxon>Alkalithermobacter</taxon>
    </lineage>
</organism>
<dbReference type="RefSeq" id="WP_158080481.1">
    <property type="nucleotide sequence ID" value="NZ_MZGW01000004.1"/>
</dbReference>
<proteinExistence type="predicted"/>
<dbReference type="Proteomes" id="UP000190140">
    <property type="component" value="Unassembled WGS sequence"/>
</dbReference>
<dbReference type="AlphaFoldDB" id="A0A1V4I7L6"/>
<keyword evidence="2" id="KW-1185">Reference proteome</keyword>
<gene>
    <name evidence="1" type="ORF">CLOTH_13640</name>
</gene>
<dbReference type="EMBL" id="MZGW01000004">
    <property type="protein sequence ID" value="OPJ55605.1"/>
    <property type="molecule type" value="Genomic_DNA"/>
</dbReference>
<protein>
    <submittedName>
        <fullName evidence="1">Uncharacterized protein</fullName>
    </submittedName>
</protein>
<dbReference type="STRING" id="29349.CLOTH_13640"/>
<name>A0A1V4I7L6_9FIRM</name>
<sequence>MLTLNSRFWRVFLVVAILVFTLERSYFTLAKTRYEQENYKEVESGYEYRKTN</sequence>